<keyword evidence="1" id="KW-0472">Membrane</keyword>
<feature type="transmembrane region" description="Helical" evidence="1">
    <location>
        <begin position="17"/>
        <end position="41"/>
    </location>
</feature>
<reference evidence="2" key="1">
    <citation type="submission" date="2015-03" db="EMBL/GenBank/DDBJ databases">
        <title>Wuchereria bancrofti Genome Sequencing Papua New Guinea Strain.</title>
        <authorList>
            <person name="Small S.T."/>
            <person name="Serre D."/>
            <person name="Zimmerman P.A."/>
        </authorList>
    </citation>
    <scope>NUCLEOTIDE SEQUENCE [LARGE SCALE GENOMIC DNA]</scope>
    <source>
        <strain evidence="2">pt0022</strain>
    </source>
</reference>
<evidence type="ECO:0000313" key="2">
    <source>
        <dbReference type="Proteomes" id="UP000093561"/>
    </source>
</evidence>
<keyword evidence="1" id="KW-1133">Transmembrane helix</keyword>
<dbReference type="AlphaFoldDB" id="A0AAF5PRT4"/>
<protein>
    <submittedName>
        <fullName evidence="3">Uncharacterized protein</fullName>
    </submittedName>
</protein>
<keyword evidence="1" id="KW-0812">Transmembrane</keyword>
<evidence type="ECO:0000256" key="1">
    <source>
        <dbReference type="SAM" id="Phobius"/>
    </source>
</evidence>
<dbReference type="Proteomes" id="UP000093561">
    <property type="component" value="Unassembled WGS sequence"/>
</dbReference>
<accession>A0AAF5PRT4</accession>
<organism evidence="2 3">
    <name type="scientific">Wuchereria bancrofti</name>
    <dbReference type="NCBI Taxonomy" id="6293"/>
    <lineage>
        <taxon>Eukaryota</taxon>
        <taxon>Metazoa</taxon>
        <taxon>Ecdysozoa</taxon>
        <taxon>Nematoda</taxon>
        <taxon>Chromadorea</taxon>
        <taxon>Rhabditida</taxon>
        <taxon>Spirurina</taxon>
        <taxon>Spiruromorpha</taxon>
        <taxon>Filarioidea</taxon>
        <taxon>Onchocercidae</taxon>
        <taxon>Wuchereria</taxon>
    </lineage>
</organism>
<dbReference type="WBParaSite" id="mrna-Wban_04655">
    <property type="protein sequence ID" value="mrna-Wban_04655"/>
    <property type="gene ID" value="Wban_04655"/>
</dbReference>
<name>A0AAF5PRT4_WUCBA</name>
<reference evidence="3" key="3">
    <citation type="submission" date="2024-02" db="UniProtKB">
        <authorList>
            <consortium name="WormBaseParasite"/>
        </authorList>
    </citation>
    <scope>IDENTIFICATION</scope>
    <source>
        <strain evidence="3">pt0022</strain>
    </source>
</reference>
<reference evidence="2" key="2">
    <citation type="journal article" date="2016" name="Mol. Ecol.">
        <title>Population genomics of the filarial nematode parasite Wuchereria bancrofti from mosquitoes.</title>
        <authorList>
            <person name="Small S.T."/>
            <person name="Reimer L.J."/>
            <person name="Tisch D.J."/>
            <person name="King C.L."/>
            <person name="Christensen B.M."/>
            <person name="Siba P.M."/>
            <person name="Kazura J.W."/>
            <person name="Serre D."/>
            <person name="Zimmerman P.A."/>
        </authorList>
    </citation>
    <scope>NUCLEOTIDE SEQUENCE</scope>
    <source>
        <strain evidence="2">pt0022</strain>
    </source>
</reference>
<sequence>MFSDSPSILRNECHTTIAIFCTIFICLCIFLLIFALFYLAYFKPFFDDHKYCMKQQQNEKEQQVSAVTLLEQYDTQNKFDYPKYICNMQVSPKERCKQSYIKYREHRRRRKKRQPISLSTIDENYVTDSFPKSTIINDKWIVGKEMNAYDNKLSNNCKCKSCTLNKIMNNTTTFRQSLFPECHSTPV</sequence>
<proteinExistence type="predicted"/>
<evidence type="ECO:0000313" key="3">
    <source>
        <dbReference type="WBParaSite" id="mrna-Wban_04655"/>
    </source>
</evidence>